<evidence type="ECO:0000256" key="10">
    <source>
        <dbReference type="ARBA" id="ARBA00024004"/>
    </source>
</evidence>
<feature type="domain" description="SIAH-type" evidence="13">
    <location>
        <begin position="108"/>
        <end position="166"/>
    </location>
</feature>
<comment type="caution">
    <text evidence="14">The sequence shown here is derived from an EMBL/GenBank/DDBJ whole genome shotgun (WGS) entry which is preliminary data.</text>
</comment>
<evidence type="ECO:0000313" key="14">
    <source>
        <dbReference type="EMBL" id="KAF8724576.1"/>
    </source>
</evidence>
<gene>
    <name evidence="14" type="ORF">HU200_020841</name>
</gene>
<evidence type="ECO:0000256" key="4">
    <source>
        <dbReference type="ARBA" id="ARBA00012483"/>
    </source>
</evidence>
<dbReference type="PROSITE" id="PS51081">
    <property type="entry name" value="ZF_SIAH"/>
    <property type="match status" value="1"/>
</dbReference>
<dbReference type="GO" id="GO:0008270">
    <property type="term" value="F:zinc ion binding"/>
    <property type="evidence" value="ECO:0007669"/>
    <property type="project" value="UniProtKB-KW"/>
</dbReference>
<evidence type="ECO:0000256" key="11">
    <source>
        <dbReference type="PROSITE-ProRule" id="PRU00455"/>
    </source>
</evidence>
<organism evidence="14 15">
    <name type="scientific">Digitaria exilis</name>
    <dbReference type="NCBI Taxonomy" id="1010633"/>
    <lineage>
        <taxon>Eukaryota</taxon>
        <taxon>Viridiplantae</taxon>
        <taxon>Streptophyta</taxon>
        <taxon>Embryophyta</taxon>
        <taxon>Tracheophyta</taxon>
        <taxon>Spermatophyta</taxon>
        <taxon>Magnoliopsida</taxon>
        <taxon>Liliopsida</taxon>
        <taxon>Poales</taxon>
        <taxon>Poaceae</taxon>
        <taxon>PACMAD clade</taxon>
        <taxon>Panicoideae</taxon>
        <taxon>Panicodae</taxon>
        <taxon>Paniceae</taxon>
        <taxon>Anthephorinae</taxon>
        <taxon>Digitaria</taxon>
    </lineage>
</organism>
<dbReference type="GO" id="GO:0061630">
    <property type="term" value="F:ubiquitin protein ligase activity"/>
    <property type="evidence" value="ECO:0007669"/>
    <property type="project" value="UniProtKB-EC"/>
</dbReference>
<dbReference type="Pfam" id="PF21362">
    <property type="entry name" value="Sina_RING"/>
    <property type="match status" value="1"/>
</dbReference>
<dbReference type="Pfam" id="PF21361">
    <property type="entry name" value="Sina_ZnF"/>
    <property type="match status" value="1"/>
</dbReference>
<dbReference type="GO" id="GO:0016567">
    <property type="term" value="P:protein ubiquitination"/>
    <property type="evidence" value="ECO:0007669"/>
    <property type="project" value="UniProtKB-UniPathway"/>
</dbReference>
<evidence type="ECO:0000313" key="15">
    <source>
        <dbReference type="Proteomes" id="UP000636709"/>
    </source>
</evidence>
<keyword evidence="5" id="KW-0808">Transferase</keyword>
<dbReference type="EMBL" id="JACEFO010001661">
    <property type="protein sequence ID" value="KAF8724576.1"/>
    <property type="molecule type" value="Genomic_DNA"/>
</dbReference>
<dbReference type="Gene3D" id="3.30.40.10">
    <property type="entry name" value="Zinc/RING finger domain, C3HC4 (zinc finger)"/>
    <property type="match status" value="1"/>
</dbReference>
<dbReference type="InterPro" id="IPR044286">
    <property type="entry name" value="SINL_plant"/>
</dbReference>
<comment type="function">
    <text evidence="10">E3 ubiquitin-protein ligase that mediates ubiquitination and subsequent proteasomal degradation of target proteins. E3 ubiquitin ligases accept ubiquitin from an E2 ubiquitin-conjugating enzyme in the form of a thioester and then directly transfers the ubiquitin to targeted substrates. It probably triggers the ubiquitin-mediated degradation of different substrates.</text>
</comment>
<comment type="pathway">
    <text evidence="2">Protein modification; protein ubiquitination.</text>
</comment>
<evidence type="ECO:0000256" key="5">
    <source>
        <dbReference type="ARBA" id="ARBA00022679"/>
    </source>
</evidence>
<keyword evidence="8" id="KW-0833">Ubl conjugation pathway</keyword>
<sequence length="310" mass="34414">MLAPVVWILHILVMDMKPNNDNTSKGTGDAQEQEESSSRRLKCSIKAEAFCCDVCSKPLKPPIFQCHEGHLFCSRCASDEILEKKCILSSGCTGTIMRSHGMDNAVQSISVDCTHAERGCTEKILYSDSYNHKLFCPHAPCRCPEPSCGFAGTAAELLDHLTTHHKWPSMMFQYWVPFDLRIVKPGTHVLQSKNDGQLFLLNVQSTEPPGLIVSVDSVQYFQSNDWGCSVSFSCSTGHRSTSTLDCVWPWWEFGWPPTDYICFVPKVLDGPGDAGIVLTINISTVTENEDTDDSSYVEYDSDDSSNDDSS</sequence>
<keyword evidence="6" id="KW-0479">Metal-binding</keyword>
<evidence type="ECO:0000259" key="13">
    <source>
        <dbReference type="PROSITE" id="PS51081"/>
    </source>
</evidence>
<comment type="catalytic activity">
    <reaction evidence="1">
        <text>S-ubiquitinyl-[E2 ubiquitin-conjugating enzyme]-L-cysteine + [acceptor protein]-L-lysine = [E2 ubiquitin-conjugating enzyme]-L-cysteine + N(6)-ubiquitinyl-[acceptor protein]-L-lysine.</text>
        <dbReference type="EC" id="2.3.2.27"/>
    </reaction>
</comment>
<dbReference type="Proteomes" id="UP000636709">
    <property type="component" value="Unassembled WGS sequence"/>
</dbReference>
<evidence type="ECO:0000256" key="2">
    <source>
        <dbReference type="ARBA" id="ARBA00004906"/>
    </source>
</evidence>
<name>A0A835F0I6_9POAL</name>
<evidence type="ECO:0000256" key="9">
    <source>
        <dbReference type="ARBA" id="ARBA00022833"/>
    </source>
</evidence>
<dbReference type="SUPFAM" id="SSF49599">
    <property type="entry name" value="TRAF domain-like"/>
    <property type="match status" value="1"/>
</dbReference>
<dbReference type="InterPro" id="IPR013083">
    <property type="entry name" value="Znf_RING/FYVE/PHD"/>
</dbReference>
<protein>
    <recommendedName>
        <fullName evidence="4">RING-type E3 ubiquitin transferase</fullName>
        <ecNumber evidence="4">2.3.2.27</ecNumber>
    </recommendedName>
</protein>
<dbReference type="InterPro" id="IPR049548">
    <property type="entry name" value="Sina-like_RING"/>
</dbReference>
<dbReference type="InterPro" id="IPR013010">
    <property type="entry name" value="Znf_SIAH"/>
</dbReference>
<evidence type="ECO:0000256" key="6">
    <source>
        <dbReference type="ARBA" id="ARBA00022723"/>
    </source>
</evidence>
<evidence type="ECO:0000256" key="12">
    <source>
        <dbReference type="SAM" id="MobiDB-lite"/>
    </source>
</evidence>
<proteinExistence type="inferred from homology"/>
<dbReference type="OrthoDB" id="680350at2759"/>
<keyword evidence="15" id="KW-1185">Reference proteome</keyword>
<evidence type="ECO:0000256" key="3">
    <source>
        <dbReference type="ARBA" id="ARBA00009119"/>
    </source>
</evidence>
<evidence type="ECO:0000256" key="8">
    <source>
        <dbReference type="ARBA" id="ARBA00022786"/>
    </source>
</evidence>
<dbReference type="PANTHER" id="PTHR46632:SF16">
    <property type="entry name" value="E3 UBIQUITIN-PROTEIN LIGASE SINA-LIKE 10"/>
    <property type="match status" value="1"/>
</dbReference>
<keyword evidence="7 11" id="KW-0863">Zinc-finger</keyword>
<dbReference type="UniPathway" id="UPA00143"/>
<dbReference type="EC" id="2.3.2.27" evidence="4"/>
<evidence type="ECO:0000256" key="1">
    <source>
        <dbReference type="ARBA" id="ARBA00000900"/>
    </source>
</evidence>
<comment type="similarity">
    <text evidence="3">Belongs to the SINA (Seven in absentia) family.</text>
</comment>
<keyword evidence="9" id="KW-0862">Zinc</keyword>
<evidence type="ECO:0000256" key="7">
    <source>
        <dbReference type="ARBA" id="ARBA00022771"/>
    </source>
</evidence>
<feature type="region of interest" description="Disordered" evidence="12">
    <location>
        <begin position="289"/>
        <end position="310"/>
    </location>
</feature>
<dbReference type="PANTHER" id="PTHR46632">
    <property type="entry name" value="E3 UBIQUITIN-PROTEIN LIGASE SINA-LIKE 4"/>
    <property type="match status" value="1"/>
</dbReference>
<dbReference type="AlphaFoldDB" id="A0A835F0I6"/>
<accession>A0A835F0I6</accession>
<reference evidence="14" key="1">
    <citation type="submission" date="2020-07" db="EMBL/GenBank/DDBJ databases">
        <title>Genome sequence and genetic diversity analysis of an under-domesticated orphan crop, white fonio (Digitaria exilis).</title>
        <authorList>
            <person name="Bennetzen J.L."/>
            <person name="Chen S."/>
            <person name="Ma X."/>
            <person name="Wang X."/>
            <person name="Yssel A.E.J."/>
            <person name="Chaluvadi S.R."/>
            <person name="Johnson M."/>
            <person name="Gangashetty P."/>
            <person name="Hamidou F."/>
            <person name="Sanogo M.D."/>
            <person name="Zwaenepoel A."/>
            <person name="Wallace J."/>
            <person name="Van De Peer Y."/>
            <person name="Van Deynze A."/>
        </authorList>
    </citation>
    <scope>NUCLEOTIDE SEQUENCE</scope>
    <source>
        <tissue evidence="14">Leaves</tissue>
    </source>
</reference>